<protein>
    <submittedName>
        <fullName evidence="2">Uncharacterized protein</fullName>
    </submittedName>
</protein>
<sequence length="70" mass="7844">MKLPSTKTGELEETEQAAEQSKFFKDQAPSEPMSATEQSFYFKDDIPFCLFYVGIEVLSDAVVPSFDSPL</sequence>
<comment type="caution">
    <text evidence="2">The sequence shown here is derived from an EMBL/GenBank/DDBJ whole genome shotgun (WGS) entry which is preliminary data.</text>
</comment>
<gene>
    <name evidence="2" type="ORF">GOP47_0013235</name>
</gene>
<evidence type="ECO:0000313" key="3">
    <source>
        <dbReference type="Proteomes" id="UP000886520"/>
    </source>
</evidence>
<reference evidence="2" key="1">
    <citation type="submission" date="2021-01" db="EMBL/GenBank/DDBJ databases">
        <title>Adiantum capillus-veneris genome.</title>
        <authorList>
            <person name="Fang Y."/>
            <person name="Liao Q."/>
        </authorList>
    </citation>
    <scope>NUCLEOTIDE SEQUENCE</scope>
    <source>
        <strain evidence="2">H3</strain>
        <tissue evidence="2">Leaf</tissue>
    </source>
</reference>
<evidence type="ECO:0000313" key="2">
    <source>
        <dbReference type="EMBL" id="KAI5070984.1"/>
    </source>
</evidence>
<evidence type="ECO:0000256" key="1">
    <source>
        <dbReference type="SAM" id="MobiDB-lite"/>
    </source>
</evidence>
<keyword evidence="3" id="KW-1185">Reference proteome</keyword>
<dbReference type="Proteomes" id="UP000886520">
    <property type="component" value="Chromosome 13"/>
</dbReference>
<name>A0A9D4UN55_ADICA</name>
<dbReference type="AlphaFoldDB" id="A0A9D4UN55"/>
<proteinExistence type="predicted"/>
<accession>A0A9D4UN55</accession>
<dbReference type="EMBL" id="JABFUD020000013">
    <property type="protein sequence ID" value="KAI5070984.1"/>
    <property type="molecule type" value="Genomic_DNA"/>
</dbReference>
<organism evidence="2 3">
    <name type="scientific">Adiantum capillus-veneris</name>
    <name type="common">Maidenhair fern</name>
    <dbReference type="NCBI Taxonomy" id="13818"/>
    <lineage>
        <taxon>Eukaryota</taxon>
        <taxon>Viridiplantae</taxon>
        <taxon>Streptophyta</taxon>
        <taxon>Embryophyta</taxon>
        <taxon>Tracheophyta</taxon>
        <taxon>Polypodiopsida</taxon>
        <taxon>Polypodiidae</taxon>
        <taxon>Polypodiales</taxon>
        <taxon>Pteridineae</taxon>
        <taxon>Pteridaceae</taxon>
        <taxon>Vittarioideae</taxon>
        <taxon>Adiantum</taxon>
    </lineage>
</organism>
<feature type="region of interest" description="Disordered" evidence="1">
    <location>
        <begin position="1"/>
        <end position="31"/>
    </location>
</feature>